<feature type="compositionally biased region" description="Basic and acidic residues" evidence="8">
    <location>
        <begin position="113"/>
        <end position="128"/>
    </location>
</feature>
<dbReference type="STRING" id="1051891.A0A0C3QR80"/>
<dbReference type="Pfam" id="PF11788">
    <property type="entry name" value="MRP-L46"/>
    <property type="match status" value="1"/>
</dbReference>
<evidence type="ECO:0000256" key="6">
    <source>
        <dbReference type="ARBA" id="ARBA00023274"/>
    </source>
</evidence>
<keyword evidence="3" id="KW-0809">Transit peptide</keyword>
<gene>
    <name evidence="10" type="ORF">M407DRAFT_14375</name>
</gene>
<evidence type="ECO:0000256" key="4">
    <source>
        <dbReference type="ARBA" id="ARBA00022980"/>
    </source>
</evidence>
<dbReference type="GO" id="GO:0003735">
    <property type="term" value="F:structural constituent of ribosome"/>
    <property type="evidence" value="ECO:0007669"/>
    <property type="project" value="InterPro"/>
</dbReference>
<evidence type="ECO:0000256" key="7">
    <source>
        <dbReference type="ARBA" id="ARBA00035190"/>
    </source>
</evidence>
<dbReference type="Gene3D" id="3.90.79.10">
    <property type="entry name" value="Nucleoside Triphosphate Pyrophosphohydrolase"/>
    <property type="match status" value="1"/>
</dbReference>
<evidence type="ECO:0000313" key="10">
    <source>
        <dbReference type="EMBL" id="KIO30234.1"/>
    </source>
</evidence>
<evidence type="ECO:0000313" key="11">
    <source>
        <dbReference type="Proteomes" id="UP000054248"/>
    </source>
</evidence>
<dbReference type="InterPro" id="IPR021757">
    <property type="entry name" value="Ribosomal_mL46_N"/>
</dbReference>
<dbReference type="HOGENOM" id="CLU_040204_0_0_1"/>
<evidence type="ECO:0000259" key="9">
    <source>
        <dbReference type="Pfam" id="PF11788"/>
    </source>
</evidence>
<dbReference type="OrthoDB" id="414075at2759"/>
<dbReference type="PANTHER" id="PTHR13124">
    <property type="entry name" value="39S RIBOSOMAL PROTEIN L46, MITOCHONDRIAL PRECURSOR-RELATED"/>
    <property type="match status" value="1"/>
</dbReference>
<feature type="region of interest" description="Disordered" evidence="8">
    <location>
        <begin position="1"/>
        <end position="27"/>
    </location>
</feature>
<evidence type="ECO:0000256" key="5">
    <source>
        <dbReference type="ARBA" id="ARBA00023128"/>
    </source>
</evidence>
<proteinExistence type="inferred from homology"/>
<dbReference type="SUPFAM" id="SSF55811">
    <property type="entry name" value="Nudix"/>
    <property type="match status" value="1"/>
</dbReference>
<reference evidence="11" key="2">
    <citation type="submission" date="2015-01" db="EMBL/GenBank/DDBJ databases">
        <title>Evolutionary Origins and Diversification of the Mycorrhizal Mutualists.</title>
        <authorList>
            <consortium name="DOE Joint Genome Institute"/>
            <consortium name="Mycorrhizal Genomics Consortium"/>
            <person name="Kohler A."/>
            <person name="Kuo A."/>
            <person name="Nagy L.G."/>
            <person name="Floudas D."/>
            <person name="Copeland A."/>
            <person name="Barry K.W."/>
            <person name="Cichocki N."/>
            <person name="Veneault-Fourrey C."/>
            <person name="LaButti K."/>
            <person name="Lindquist E.A."/>
            <person name="Lipzen A."/>
            <person name="Lundell T."/>
            <person name="Morin E."/>
            <person name="Murat C."/>
            <person name="Riley R."/>
            <person name="Ohm R."/>
            <person name="Sun H."/>
            <person name="Tunlid A."/>
            <person name="Henrissat B."/>
            <person name="Grigoriev I.V."/>
            <person name="Hibbett D.S."/>
            <person name="Martin F."/>
        </authorList>
    </citation>
    <scope>NUCLEOTIDE SEQUENCE [LARGE SCALE GENOMIC DNA]</scope>
    <source>
        <strain evidence="11">MUT 4182</strain>
    </source>
</reference>
<dbReference type="GO" id="GO:0005762">
    <property type="term" value="C:mitochondrial large ribosomal subunit"/>
    <property type="evidence" value="ECO:0007669"/>
    <property type="project" value="TreeGrafter"/>
</dbReference>
<dbReference type="InterPro" id="IPR015797">
    <property type="entry name" value="NUDIX_hydrolase-like_dom_sf"/>
</dbReference>
<name>A0A0C3QR80_9AGAM</name>
<feature type="domain" description="Large ribosomal subunit protein mL46 N-terminal" evidence="9">
    <location>
        <begin position="26"/>
        <end position="89"/>
    </location>
</feature>
<protein>
    <recommendedName>
        <fullName evidence="7">Large ribosomal subunit protein mL46</fullName>
    </recommendedName>
</protein>
<keyword evidence="6" id="KW-0687">Ribonucleoprotein</keyword>
<dbReference type="CDD" id="cd04661">
    <property type="entry name" value="NUDIX_MRP_L46"/>
    <property type="match status" value="1"/>
</dbReference>
<feature type="region of interest" description="Disordered" evidence="8">
    <location>
        <begin position="109"/>
        <end position="128"/>
    </location>
</feature>
<evidence type="ECO:0000256" key="3">
    <source>
        <dbReference type="ARBA" id="ARBA00022946"/>
    </source>
</evidence>
<dbReference type="Proteomes" id="UP000054248">
    <property type="component" value="Unassembled WGS sequence"/>
</dbReference>
<organism evidence="10 11">
    <name type="scientific">Tulasnella calospora MUT 4182</name>
    <dbReference type="NCBI Taxonomy" id="1051891"/>
    <lineage>
        <taxon>Eukaryota</taxon>
        <taxon>Fungi</taxon>
        <taxon>Dikarya</taxon>
        <taxon>Basidiomycota</taxon>
        <taxon>Agaricomycotina</taxon>
        <taxon>Agaricomycetes</taxon>
        <taxon>Cantharellales</taxon>
        <taxon>Tulasnellaceae</taxon>
        <taxon>Tulasnella</taxon>
    </lineage>
</organism>
<dbReference type="InterPro" id="IPR040008">
    <property type="entry name" value="Ribosomal_mL46"/>
</dbReference>
<keyword evidence="11" id="KW-1185">Reference proteome</keyword>
<dbReference type="AlphaFoldDB" id="A0A0C3QR80"/>
<dbReference type="InterPro" id="IPR033650">
    <property type="entry name" value="Ribosomal_mL46_NUDIX"/>
</dbReference>
<evidence type="ECO:0000256" key="1">
    <source>
        <dbReference type="ARBA" id="ARBA00004173"/>
    </source>
</evidence>
<keyword evidence="5" id="KW-0496">Mitochondrion</keyword>
<reference evidence="10 11" key="1">
    <citation type="submission" date="2014-04" db="EMBL/GenBank/DDBJ databases">
        <authorList>
            <consortium name="DOE Joint Genome Institute"/>
            <person name="Kuo A."/>
            <person name="Girlanda M."/>
            <person name="Perotto S."/>
            <person name="Kohler A."/>
            <person name="Nagy L.G."/>
            <person name="Floudas D."/>
            <person name="Copeland A."/>
            <person name="Barry K.W."/>
            <person name="Cichocki N."/>
            <person name="Veneault-Fourrey C."/>
            <person name="LaButti K."/>
            <person name="Lindquist E.A."/>
            <person name="Lipzen A."/>
            <person name="Lundell T."/>
            <person name="Morin E."/>
            <person name="Murat C."/>
            <person name="Sun H."/>
            <person name="Tunlid A."/>
            <person name="Henrissat B."/>
            <person name="Grigoriev I.V."/>
            <person name="Hibbett D.S."/>
            <person name="Martin F."/>
            <person name="Nordberg H.P."/>
            <person name="Cantor M.N."/>
            <person name="Hua S.X."/>
        </authorList>
    </citation>
    <scope>NUCLEOTIDE SEQUENCE [LARGE SCALE GENOMIC DNA]</scope>
    <source>
        <strain evidence="10 11">MUT 4182</strain>
    </source>
</reference>
<accession>A0A0C3QR80</accession>
<comment type="similarity">
    <text evidence="2">Belongs to the mitochondrion-specific ribosomal protein mL46 family.</text>
</comment>
<dbReference type="PANTHER" id="PTHR13124:SF12">
    <property type="entry name" value="LARGE RIBOSOMAL SUBUNIT PROTEIN ML46"/>
    <property type="match status" value="1"/>
</dbReference>
<evidence type="ECO:0000256" key="2">
    <source>
        <dbReference type="ARBA" id="ARBA00009070"/>
    </source>
</evidence>
<sequence>MASLASTSKSASRCLKTSSPIPPKPRLSTAVVLNRSPVLTPNPSSFETAYHNYQYKIMRALSTPFPQHFYFAKGAALQQRFYNEEKERDAKSFGVGFGKGGLLRLPPLPYDKPMPRESEADRTGDVKSLDRKGDRNLYLVLKKAKGDVWRLPQSSVTSEDALHVAARNSLTAQCGEAMDTWVVGRQPIGFLEEEENIFFFKAHILAGQVSLNSPDISEFAWLTKEEIGERVDSAYWTGIKDMLADS</sequence>
<keyword evidence="4" id="KW-0689">Ribosomal protein</keyword>
<comment type="subcellular location">
    <subcellularLocation>
        <location evidence="1">Mitochondrion</location>
    </subcellularLocation>
</comment>
<dbReference type="EMBL" id="KN822974">
    <property type="protein sequence ID" value="KIO30234.1"/>
    <property type="molecule type" value="Genomic_DNA"/>
</dbReference>
<evidence type="ECO:0000256" key="8">
    <source>
        <dbReference type="SAM" id="MobiDB-lite"/>
    </source>
</evidence>
<feature type="compositionally biased region" description="Polar residues" evidence="8">
    <location>
        <begin position="1"/>
        <end position="19"/>
    </location>
</feature>